<feature type="compositionally biased region" description="Basic and acidic residues" evidence="1">
    <location>
        <begin position="53"/>
        <end position="63"/>
    </location>
</feature>
<evidence type="ECO:0000313" key="3">
    <source>
        <dbReference type="Proteomes" id="UP000272025"/>
    </source>
</evidence>
<dbReference type="RefSeq" id="XP_028468723.1">
    <property type="nucleotide sequence ID" value="XM_028613952.1"/>
</dbReference>
<sequence length="236" mass="26047">MTGGNTTSSNKTDGHFLPIQYDFELLIRRERPSDTRRAPAEHDCFRQSIGPELLHDTGQKANDDGVRSPLQVQVPADFGTALLVVAFLNHATSSANGDEKLGRRGQQYVRPLRLLMRIGIVVRFEAQVELQFIPSTATQRQNLESTRLSSNPSRFDHLAVLACCRQSQPVGDEFQLLFASISFYNESIYSSFMSGSRWESFAALLKNEVTTLACSKPDATNMSPSCAPAMGGALVF</sequence>
<reference evidence="2 3" key="1">
    <citation type="journal article" date="2018" name="Mol. Ecol.">
        <title>The obligate alkalophilic soda-lake fungus Sodiomyces alkalinus has shifted to a protein diet.</title>
        <authorList>
            <person name="Grum-Grzhimaylo A.A."/>
            <person name="Falkoski D.L."/>
            <person name="van den Heuvel J."/>
            <person name="Valero-Jimenez C.A."/>
            <person name="Min B."/>
            <person name="Choi I.G."/>
            <person name="Lipzen A."/>
            <person name="Daum C.G."/>
            <person name="Aanen D.K."/>
            <person name="Tsang A."/>
            <person name="Henrissat B."/>
            <person name="Bilanenko E.N."/>
            <person name="de Vries R.P."/>
            <person name="van Kan J.A.L."/>
            <person name="Grigoriev I.V."/>
            <person name="Debets A.J.M."/>
        </authorList>
    </citation>
    <scope>NUCLEOTIDE SEQUENCE [LARGE SCALE GENOMIC DNA]</scope>
    <source>
        <strain evidence="2 3">F11</strain>
    </source>
</reference>
<proteinExistence type="predicted"/>
<keyword evidence="3" id="KW-1185">Reference proteome</keyword>
<evidence type="ECO:0000256" key="1">
    <source>
        <dbReference type="SAM" id="MobiDB-lite"/>
    </source>
</evidence>
<dbReference type="GeneID" id="39582430"/>
<dbReference type="Proteomes" id="UP000272025">
    <property type="component" value="Unassembled WGS sequence"/>
</dbReference>
<feature type="compositionally biased region" description="Basic and acidic residues" evidence="1">
    <location>
        <begin position="33"/>
        <end position="45"/>
    </location>
</feature>
<organism evidence="2 3">
    <name type="scientific">Sodiomyces alkalinus (strain CBS 110278 / VKM F-3762 / F11)</name>
    <name type="common">Alkaliphilic filamentous fungus</name>
    <dbReference type="NCBI Taxonomy" id="1314773"/>
    <lineage>
        <taxon>Eukaryota</taxon>
        <taxon>Fungi</taxon>
        <taxon>Dikarya</taxon>
        <taxon>Ascomycota</taxon>
        <taxon>Pezizomycotina</taxon>
        <taxon>Sordariomycetes</taxon>
        <taxon>Hypocreomycetidae</taxon>
        <taxon>Glomerellales</taxon>
        <taxon>Plectosphaerellaceae</taxon>
        <taxon>Sodiomyces</taxon>
    </lineage>
</organism>
<accession>A0A3N2Q2F2</accession>
<protein>
    <submittedName>
        <fullName evidence="2">Uncharacterized protein</fullName>
    </submittedName>
</protein>
<dbReference type="EMBL" id="ML119052">
    <property type="protein sequence ID" value="ROT40917.1"/>
    <property type="molecule type" value="Genomic_DNA"/>
</dbReference>
<evidence type="ECO:0000313" key="2">
    <source>
        <dbReference type="EMBL" id="ROT40917.1"/>
    </source>
</evidence>
<name>A0A3N2Q2F2_SODAK</name>
<feature type="region of interest" description="Disordered" evidence="1">
    <location>
        <begin position="33"/>
        <end position="63"/>
    </location>
</feature>
<gene>
    <name evidence="2" type="ORF">SODALDRAFT_356937</name>
</gene>
<dbReference type="AlphaFoldDB" id="A0A3N2Q2F2"/>